<organism evidence="1 2">
    <name type="scientific">Colletotrichum truncatum</name>
    <name type="common">Anthracnose fungus</name>
    <name type="synonym">Colletotrichum capsici</name>
    <dbReference type="NCBI Taxonomy" id="5467"/>
    <lineage>
        <taxon>Eukaryota</taxon>
        <taxon>Fungi</taxon>
        <taxon>Dikarya</taxon>
        <taxon>Ascomycota</taxon>
        <taxon>Pezizomycotina</taxon>
        <taxon>Sordariomycetes</taxon>
        <taxon>Hypocreomycetidae</taxon>
        <taxon>Glomerellales</taxon>
        <taxon>Glomerellaceae</taxon>
        <taxon>Colletotrichum</taxon>
        <taxon>Colletotrichum truncatum species complex</taxon>
    </lineage>
</organism>
<comment type="caution">
    <text evidence="1">The sequence shown here is derived from an EMBL/GenBank/DDBJ whole genome shotgun (WGS) entry which is preliminary data.</text>
</comment>
<dbReference type="Proteomes" id="UP000805649">
    <property type="component" value="Unassembled WGS sequence"/>
</dbReference>
<evidence type="ECO:0000313" key="2">
    <source>
        <dbReference type="Proteomes" id="UP000805649"/>
    </source>
</evidence>
<name>A0ACC3ZA80_COLTU</name>
<gene>
    <name evidence="1" type="ORF">CTRU02_203763</name>
</gene>
<sequence>MATVGTDAEGQVKFLVSCIRFSANGKVDFEAVANDCTIVSKAAAAKRFERILKAHGMKPGDLSKGGPASNVTPTQSPAKTGQKTPSKGASKATPKNKSASKRTAPVASPTSNTKRAKLIASHPAVSSYNNEDDEEEQDEFKMKKEDHADVDSFTTTGSYYDNPRARNHDDDDLQLLYVVEKTIGCPIHDTGEYRVPPSVSVSSDTNTDSSTQMLPTPMSSSRLNFTQLPASYHAWGLMPGSLFPSWPDTCIHEDRDAVQLVGIC</sequence>
<evidence type="ECO:0000313" key="1">
    <source>
        <dbReference type="EMBL" id="KAL0941000.1"/>
    </source>
</evidence>
<protein>
    <submittedName>
        <fullName evidence="1">Uncharacterized protein</fullName>
    </submittedName>
</protein>
<reference evidence="1 2" key="1">
    <citation type="journal article" date="2020" name="Phytopathology">
        <title>Genome Sequence Resources of Colletotrichum truncatum, C. plurivorum, C. musicola, and C. sojae: Four Species Pathogenic to Soybean (Glycine max).</title>
        <authorList>
            <person name="Rogerio F."/>
            <person name="Boufleur T.R."/>
            <person name="Ciampi-Guillardi M."/>
            <person name="Sukno S.A."/>
            <person name="Thon M.R."/>
            <person name="Massola Junior N.S."/>
            <person name="Baroncelli R."/>
        </authorList>
    </citation>
    <scope>NUCLEOTIDE SEQUENCE [LARGE SCALE GENOMIC DNA]</scope>
    <source>
        <strain evidence="1 2">CMES1059</strain>
    </source>
</reference>
<proteinExistence type="predicted"/>
<dbReference type="EMBL" id="VUJX02000002">
    <property type="protein sequence ID" value="KAL0941000.1"/>
    <property type="molecule type" value="Genomic_DNA"/>
</dbReference>
<accession>A0ACC3ZA80</accession>
<keyword evidence="2" id="KW-1185">Reference proteome</keyword>